<evidence type="ECO:0000313" key="6">
    <source>
        <dbReference type="Proteomes" id="UP000033551"/>
    </source>
</evidence>
<protein>
    <recommendedName>
        <fullName evidence="4">Carrier domain-containing protein</fullName>
    </recommendedName>
</protein>
<proteinExistence type="predicted"/>
<dbReference type="Proteomes" id="UP000033551">
    <property type="component" value="Unassembled WGS sequence"/>
</dbReference>
<keyword evidence="6" id="KW-1185">Reference proteome</keyword>
<dbReference type="Pfam" id="PF07993">
    <property type="entry name" value="NAD_binding_4"/>
    <property type="match status" value="1"/>
</dbReference>
<dbReference type="Gene3D" id="3.40.50.720">
    <property type="entry name" value="NAD(P)-binding Rossmann-like Domain"/>
    <property type="match status" value="1"/>
</dbReference>
<dbReference type="InterPro" id="IPR036736">
    <property type="entry name" value="ACP-like_sf"/>
</dbReference>
<dbReference type="Gene3D" id="1.10.1200.10">
    <property type="entry name" value="ACP-like"/>
    <property type="match status" value="1"/>
</dbReference>
<evidence type="ECO:0000256" key="1">
    <source>
        <dbReference type="ARBA" id="ARBA00022450"/>
    </source>
</evidence>
<organism evidence="5 6">
    <name type="scientific">Streptomyces katrae</name>
    <dbReference type="NCBI Taxonomy" id="68223"/>
    <lineage>
        <taxon>Bacteria</taxon>
        <taxon>Bacillati</taxon>
        <taxon>Actinomycetota</taxon>
        <taxon>Actinomycetes</taxon>
        <taxon>Kitasatosporales</taxon>
        <taxon>Streptomycetaceae</taxon>
        <taxon>Streptomyces</taxon>
    </lineage>
</organism>
<dbReference type="InterPro" id="IPR036291">
    <property type="entry name" value="NAD(P)-bd_dom_sf"/>
</dbReference>
<reference evidence="5 6" key="1">
    <citation type="submission" date="2015-02" db="EMBL/GenBank/DDBJ databases">
        <authorList>
            <person name="Ju K.-S."/>
            <person name="Doroghazi J.R."/>
            <person name="Metcalf W."/>
        </authorList>
    </citation>
    <scope>NUCLEOTIDE SEQUENCE [LARGE SCALE GENOMIC DNA]</scope>
    <source>
        <strain evidence="5 6">NRRL ISP-5550</strain>
    </source>
</reference>
<dbReference type="PROSITE" id="PS50075">
    <property type="entry name" value="CARRIER"/>
    <property type="match status" value="1"/>
</dbReference>
<evidence type="ECO:0000259" key="4">
    <source>
        <dbReference type="PROSITE" id="PS50075"/>
    </source>
</evidence>
<dbReference type="InterPro" id="IPR013120">
    <property type="entry name" value="FAR_NAD-bd"/>
</dbReference>
<keyword evidence="1" id="KW-0596">Phosphopantetheine</keyword>
<gene>
    <name evidence="5" type="ORF">VR44_16390</name>
</gene>
<dbReference type="RefSeq" id="WP_045948241.1">
    <property type="nucleotide sequence ID" value="NZ_JZWV01000430.1"/>
</dbReference>
<evidence type="ECO:0000313" key="5">
    <source>
        <dbReference type="EMBL" id="KJY32213.1"/>
    </source>
</evidence>
<sequence>MTEDGDQPFSDLERYVADLWSQTLKTEVTAPGDDFFAIGGHSLQVLACLVEIQERYPDTTIQDFFAYPTVAEFAARLAELGTEAPAAPAAEPAAPTATAPAPHPVRSTGPAAADGGEVLLTGATGFLGAHLLAALLREPGRRVTCVVRGNAEAPAGDRLARVVEYYVPDVLPALRDRVRIVEG</sequence>
<dbReference type="SUPFAM" id="SSF51735">
    <property type="entry name" value="NAD(P)-binding Rossmann-fold domains"/>
    <property type="match status" value="1"/>
</dbReference>
<name>A0A0F4JEM4_9ACTN</name>
<feature type="domain" description="Carrier" evidence="4">
    <location>
        <begin position="7"/>
        <end position="81"/>
    </location>
</feature>
<keyword evidence="2" id="KW-0597">Phosphoprotein</keyword>
<dbReference type="PANTHER" id="PTHR44845">
    <property type="entry name" value="CARRIER DOMAIN-CONTAINING PROTEIN"/>
    <property type="match status" value="1"/>
</dbReference>
<dbReference type="PANTHER" id="PTHR44845:SF6">
    <property type="entry name" value="BETA-ALANINE-ACTIVATING ENZYME"/>
    <property type="match status" value="1"/>
</dbReference>
<feature type="region of interest" description="Disordered" evidence="3">
    <location>
        <begin position="84"/>
        <end position="113"/>
    </location>
</feature>
<dbReference type="AlphaFoldDB" id="A0A0F4JEM4"/>
<feature type="compositionally biased region" description="Low complexity" evidence="3">
    <location>
        <begin position="84"/>
        <end position="100"/>
    </location>
</feature>
<accession>A0A0F4JEM4</accession>
<feature type="non-terminal residue" evidence="5">
    <location>
        <position position="183"/>
    </location>
</feature>
<dbReference type="InterPro" id="IPR009081">
    <property type="entry name" value="PP-bd_ACP"/>
</dbReference>
<comment type="caution">
    <text evidence="5">The sequence shown here is derived from an EMBL/GenBank/DDBJ whole genome shotgun (WGS) entry which is preliminary data.</text>
</comment>
<dbReference type="Pfam" id="PF00550">
    <property type="entry name" value="PP-binding"/>
    <property type="match status" value="1"/>
</dbReference>
<evidence type="ECO:0000256" key="2">
    <source>
        <dbReference type="ARBA" id="ARBA00022553"/>
    </source>
</evidence>
<dbReference type="EMBL" id="JZWV01000430">
    <property type="protein sequence ID" value="KJY32213.1"/>
    <property type="molecule type" value="Genomic_DNA"/>
</dbReference>
<evidence type="ECO:0000256" key="3">
    <source>
        <dbReference type="SAM" id="MobiDB-lite"/>
    </source>
</evidence>
<dbReference type="SUPFAM" id="SSF47336">
    <property type="entry name" value="ACP-like"/>
    <property type="match status" value="1"/>
</dbReference>